<accession>A0A8D4IZZ6</accession>
<dbReference type="InterPro" id="IPR006315">
    <property type="entry name" value="OM_autotransptr_brl_dom"/>
</dbReference>
<dbReference type="RefSeq" id="WP_261920864.1">
    <property type="nucleotide sequence ID" value="NZ_CP022010.1"/>
</dbReference>
<dbReference type="Pfam" id="PF02462">
    <property type="entry name" value="Opacity"/>
    <property type="match status" value="1"/>
</dbReference>
<protein>
    <submittedName>
        <fullName evidence="3">Uncharacterized protein</fullName>
    </submittedName>
</protein>
<proteinExistence type="inferred from homology"/>
<dbReference type="EMBL" id="CP022011">
    <property type="protein sequence ID" value="QDJ14603.1"/>
    <property type="molecule type" value="Genomic_DNA"/>
</dbReference>
<evidence type="ECO:0000313" key="3">
    <source>
        <dbReference type="EMBL" id="QDJ14603.1"/>
    </source>
</evidence>
<dbReference type="Proteomes" id="UP000955338">
    <property type="component" value="Chromosome"/>
</dbReference>
<name>A0A8D4IZZ6_9PAST</name>
<evidence type="ECO:0000256" key="2">
    <source>
        <dbReference type="ARBA" id="ARBA00022729"/>
    </source>
</evidence>
<evidence type="ECO:0000256" key="1">
    <source>
        <dbReference type="ARBA" id="ARBA00009830"/>
    </source>
</evidence>
<dbReference type="SUPFAM" id="SSF56925">
    <property type="entry name" value="OMPA-like"/>
    <property type="match status" value="1"/>
</dbReference>
<evidence type="ECO:0000313" key="4">
    <source>
        <dbReference type="Proteomes" id="UP000955338"/>
    </source>
</evidence>
<dbReference type="NCBIfam" id="TIGR01414">
    <property type="entry name" value="autotrans_barl"/>
    <property type="match status" value="1"/>
</dbReference>
<dbReference type="Gene3D" id="2.40.160.20">
    <property type="match status" value="1"/>
</dbReference>
<comment type="similarity">
    <text evidence="1">Belongs to the opacity porin family.</text>
</comment>
<dbReference type="AlphaFoldDB" id="A0A8D4IZZ6"/>
<sequence length="189" mass="20583">MKKLLIASLLTLSAIPAFASKGNIYVQGDLGYSEVSTDREEINGEKINLSNKSFTQRLSVGYNFGNGFRVAGDFTNFANIKGEVNILGINVDYTAKIKSFGISAFYDFANSTRFTPYLGTRLSYNHGSMNVSTNVIEVDVSKSSTGFGVLGGIQTKLTNNLSINTGLEYNRLFSDVNQFGANLGLSYNF</sequence>
<reference evidence="3" key="1">
    <citation type="submission" date="2017-06" db="EMBL/GenBank/DDBJ databases">
        <title>Genome sequencing of pathogenic and non-pathogenic strains within Bisgaard taxon 40.</title>
        <authorList>
            <person name="Ladner J.T."/>
            <person name="Lovett S.P."/>
            <person name="Koroleva G."/>
            <person name="Lorch J.M."/>
        </authorList>
    </citation>
    <scope>NUCLEOTIDE SEQUENCE</scope>
    <source>
        <strain evidence="3">27576-1-I1</strain>
    </source>
</reference>
<dbReference type="InterPro" id="IPR011250">
    <property type="entry name" value="OMP/PagP_B-barrel"/>
</dbReference>
<keyword evidence="2" id="KW-0732">Signal</keyword>
<gene>
    <name evidence="3" type="ORF">CEP48_03840</name>
</gene>
<keyword evidence="4" id="KW-1185">Reference proteome</keyword>
<organism evidence="3 4">
    <name type="scientific">Mergibacter septicus</name>
    <dbReference type="NCBI Taxonomy" id="221402"/>
    <lineage>
        <taxon>Bacteria</taxon>
        <taxon>Pseudomonadati</taxon>
        <taxon>Pseudomonadota</taxon>
        <taxon>Gammaproteobacteria</taxon>
        <taxon>Pasteurellales</taxon>
        <taxon>Pasteurellaceae</taxon>
        <taxon>Mergibacter</taxon>
    </lineage>
</organism>
<dbReference type="GO" id="GO:0015288">
    <property type="term" value="F:porin activity"/>
    <property type="evidence" value="ECO:0007669"/>
    <property type="project" value="InterPro"/>
</dbReference>
<dbReference type="InterPro" id="IPR003394">
    <property type="entry name" value="Porin_opacity"/>
</dbReference>
<dbReference type="GO" id="GO:0009279">
    <property type="term" value="C:cell outer membrane"/>
    <property type="evidence" value="ECO:0007669"/>
    <property type="project" value="UniProtKB-ARBA"/>
</dbReference>